<keyword evidence="1" id="KW-1133">Transmembrane helix</keyword>
<feature type="transmembrane region" description="Helical" evidence="1">
    <location>
        <begin position="77"/>
        <end position="99"/>
    </location>
</feature>
<feature type="transmembrane region" description="Helical" evidence="1">
    <location>
        <begin position="12"/>
        <end position="29"/>
    </location>
</feature>
<protein>
    <submittedName>
        <fullName evidence="2">Uncharacterized protein</fullName>
    </submittedName>
</protein>
<proteinExistence type="predicted"/>
<name>A0A1I6D201_9PSEU</name>
<evidence type="ECO:0000313" key="2">
    <source>
        <dbReference type="EMBL" id="SFQ99362.1"/>
    </source>
</evidence>
<reference evidence="3" key="1">
    <citation type="submission" date="2016-10" db="EMBL/GenBank/DDBJ databases">
        <authorList>
            <person name="Varghese N."/>
            <person name="Submissions S."/>
        </authorList>
    </citation>
    <scope>NUCLEOTIDE SEQUENCE [LARGE SCALE GENOMIC DNA]</scope>
    <source>
        <strain evidence="3">DSM 44232</strain>
    </source>
</reference>
<dbReference type="STRING" id="84724.SAMN04488564_101839"/>
<keyword evidence="1" id="KW-0812">Transmembrane</keyword>
<sequence>MTETVSGRAAGLAGFATAFLLLVFTFVAFQNDALKSLGWQGGEYAYAFIFVALGSAVLGVVLKAVAPAPWRSAGTGLILAGTLGVVVVVALIIAFVYALSNLSVP</sequence>
<keyword evidence="1" id="KW-0472">Membrane</keyword>
<evidence type="ECO:0000256" key="1">
    <source>
        <dbReference type="SAM" id="Phobius"/>
    </source>
</evidence>
<keyword evidence="3" id="KW-1185">Reference proteome</keyword>
<accession>A0A1I6D201</accession>
<dbReference type="AlphaFoldDB" id="A0A1I6D201"/>
<gene>
    <name evidence="2" type="ORF">SAMN04488564_101839</name>
</gene>
<dbReference type="EMBL" id="FOYL01000001">
    <property type="protein sequence ID" value="SFQ99362.1"/>
    <property type="molecule type" value="Genomic_DNA"/>
</dbReference>
<dbReference type="RefSeq" id="WP_093588347.1">
    <property type="nucleotide sequence ID" value="NZ_FOYL01000001.1"/>
</dbReference>
<organism evidence="2 3">
    <name type="scientific">Lentzea waywayandensis</name>
    <dbReference type="NCBI Taxonomy" id="84724"/>
    <lineage>
        <taxon>Bacteria</taxon>
        <taxon>Bacillati</taxon>
        <taxon>Actinomycetota</taxon>
        <taxon>Actinomycetes</taxon>
        <taxon>Pseudonocardiales</taxon>
        <taxon>Pseudonocardiaceae</taxon>
        <taxon>Lentzea</taxon>
    </lineage>
</organism>
<dbReference type="Proteomes" id="UP000198583">
    <property type="component" value="Unassembled WGS sequence"/>
</dbReference>
<feature type="transmembrane region" description="Helical" evidence="1">
    <location>
        <begin position="44"/>
        <end position="65"/>
    </location>
</feature>
<evidence type="ECO:0000313" key="3">
    <source>
        <dbReference type="Proteomes" id="UP000198583"/>
    </source>
</evidence>